<dbReference type="AlphaFoldDB" id="A0A0Y9V738"/>
<dbReference type="GO" id="GO:0007129">
    <property type="term" value="P:homologous chromosome pairing at meiosis"/>
    <property type="evidence" value="ECO:0007669"/>
    <property type="project" value="TreeGrafter"/>
</dbReference>
<dbReference type="InterPro" id="IPR010776">
    <property type="entry name" value="Hop2_WH_dom"/>
</dbReference>
<dbReference type="GO" id="GO:0010774">
    <property type="term" value="P:meiotic strand invasion involved in reciprocal meiotic recombination"/>
    <property type="evidence" value="ECO:0007669"/>
    <property type="project" value="TreeGrafter"/>
</dbReference>
<evidence type="ECO:0000313" key="11">
    <source>
        <dbReference type="EMBL" id="SCO59614.1"/>
    </source>
</evidence>
<keyword evidence="4" id="KW-0539">Nucleus</keyword>
<comment type="subcellular location">
    <subcellularLocation>
        <location evidence="1">Nucleus</location>
    </subcellularLocation>
</comment>
<comment type="similarity">
    <text evidence="2">Belongs to the HOP2 family.</text>
</comment>
<gene>
    <name evidence="8" type="ORF">PBK173_000100000</name>
    <name evidence="9" type="ORF">PBNK65E_000095400</name>
    <name evidence="11" type="ORF">PBSP11A_000094900</name>
    <name evidence="10" type="ORF">PBSP11RLL_000095100</name>
</gene>
<dbReference type="EMBL" id="LT614632">
    <property type="protein sequence ID" value="SCN23354.1"/>
    <property type="molecule type" value="Genomic_DNA"/>
</dbReference>
<evidence type="ECO:0000256" key="3">
    <source>
        <dbReference type="ARBA" id="ARBA00023172"/>
    </source>
</evidence>
<feature type="domain" description="Homologous-pairing protein 2 winged helix" evidence="7">
    <location>
        <begin position="506"/>
        <end position="567"/>
    </location>
</feature>
<name>A0A0Y9V738_PLABE</name>
<feature type="compositionally biased region" description="Basic and acidic residues" evidence="6">
    <location>
        <begin position="258"/>
        <end position="277"/>
    </location>
</feature>
<feature type="region of interest" description="Disordered" evidence="6">
    <location>
        <begin position="1"/>
        <end position="116"/>
    </location>
</feature>
<evidence type="ECO:0000313" key="14">
    <source>
        <dbReference type="Proteomes" id="UP000219974"/>
    </source>
</evidence>
<evidence type="ECO:0000313" key="13">
    <source>
        <dbReference type="Proteomes" id="UP000219860"/>
    </source>
</evidence>
<dbReference type="PANTHER" id="PTHR15938:SF0">
    <property type="entry name" value="HOMOLOGOUS-PAIRING PROTEIN 2 HOMOLOG"/>
    <property type="match status" value="1"/>
</dbReference>
<keyword evidence="3" id="KW-0233">DNA recombination</keyword>
<evidence type="ECO:0000256" key="2">
    <source>
        <dbReference type="ARBA" id="ARBA00007922"/>
    </source>
</evidence>
<evidence type="ECO:0000313" key="12">
    <source>
        <dbReference type="Proteomes" id="UP000069549"/>
    </source>
</evidence>
<evidence type="ECO:0000256" key="5">
    <source>
        <dbReference type="ARBA" id="ARBA00023254"/>
    </source>
</evidence>
<feature type="region of interest" description="Disordered" evidence="6">
    <location>
        <begin position="254"/>
        <end position="316"/>
    </location>
</feature>
<dbReference type="GO" id="GO:0000709">
    <property type="term" value="P:meiotic joint molecule formation"/>
    <property type="evidence" value="ECO:0007669"/>
    <property type="project" value="TreeGrafter"/>
</dbReference>
<organism evidence="8 12">
    <name type="scientific">Plasmodium berghei</name>
    <dbReference type="NCBI Taxonomy" id="5821"/>
    <lineage>
        <taxon>Eukaryota</taxon>
        <taxon>Sar</taxon>
        <taxon>Alveolata</taxon>
        <taxon>Apicomplexa</taxon>
        <taxon>Aconoidasida</taxon>
        <taxon>Haemosporida</taxon>
        <taxon>Plasmodiidae</taxon>
        <taxon>Plasmodium</taxon>
        <taxon>Plasmodium (Vinckeia)</taxon>
    </lineage>
</organism>
<dbReference type="Proteomes" id="UP000069549">
    <property type="component" value="Chromosome 6"/>
</dbReference>
<evidence type="ECO:0000256" key="4">
    <source>
        <dbReference type="ARBA" id="ARBA00023242"/>
    </source>
</evidence>
<feature type="compositionally biased region" description="Basic and acidic residues" evidence="6">
    <location>
        <begin position="379"/>
        <end position="434"/>
    </location>
</feature>
<sequence length="709" mass="83208">MKNEKKNKNNIEIDEDPKNELSPNAMPNIKKKKSKNTNKIEKSNKKSQKINVEDTNKTKINENNNPIKSLELNDNEETKTNELPSQNSKLDTPNKNDNKTNLKKRKNNKKEKLKFNEGVIAHDQLIDEKNDKNIKDEKKKKKMKLNDKTEINQYGENEENNNDHNLQPGNTKVINEEKDTLFIDIKEKEEAKENSVYKNYDNVNNCVTVNKIKTNNRNNTKNKNTKEKNVKLVTQNTEITNLIKQDQKEHISFINNDDDNKKNDPEPLMENEKDSKSKNKKNFTKLKNTNEKKGVKEKNDIDQSKKKKKKEIHKLNDKTEQVKIMVLDSISKQNSPIKNEACKEIVGDNNNNLEILASSCPNASLNAKIELSQNVTENKSVEPEKGKLKKNEKTKKKEKEKENEKEKEKENKKEKEKENEKEKEKENDKIKQNEHEEDNEVEIQDKQTITEETQNNEEMKIHPKDQEKFNEKEKKKSKYVTEIKKTNKKEELNKGKPIKIVLSDTDAKEKIYKYMRQTNRPYSVINVYDNLHGMISKNSVQKIMDELSIEKKLQCKEYGKAKIYLINQKEFESLNVEEINKLKNCIDVVKEEAELAKNYYNDLLKKKKKLIEDLNLIKNVSEYKKSLLQIEDEIHIYEETNKNCKISIDEIDIIKNNHGYLHSVWFKRKKLCNEIIKCIASLTEKDTQGVIYHLGIDTDEDVIPLNLYF</sequence>
<dbReference type="GO" id="GO:0003690">
    <property type="term" value="F:double-stranded DNA binding"/>
    <property type="evidence" value="ECO:0007669"/>
    <property type="project" value="TreeGrafter"/>
</dbReference>
<feature type="compositionally biased region" description="Basic and acidic residues" evidence="6">
    <location>
        <begin position="1"/>
        <end position="19"/>
    </location>
</feature>
<evidence type="ECO:0000259" key="7">
    <source>
        <dbReference type="Pfam" id="PF07106"/>
    </source>
</evidence>
<feature type="compositionally biased region" description="Basic and acidic residues" evidence="6">
    <location>
        <begin position="288"/>
        <end position="304"/>
    </location>
</feature>
<keyword evidence="5" id="KW-0469">Meiosis</keyword>
<dbReference type="Proteomes" id="UP000220214">
    <property type="component" value="Chromosome 6"/>
</dbReference>
<dbReference type="Pfam" id="PF07106">
    <property type="entry name" value="WHD_TBPIP"/>
    <property type="match status" value="1"/>
</dbReference>
<evidence type="ECO:0000313" key="10">
    <source>
        <dbReference type="EMBL" id="SCO59040.1"/>
    </source>
</evidence>
<dbReference type="GO" id="GO:0120230">
    <property type="term" value="F:recombinase activator activity"/>
    <property type="evidence" value="ECO:0007669"/>
    <property type="project" value="TreeGrafter"/>
</dbReference>
<dbReference type="EMBL" id="LT608254">
    <property type="protein sequence ID" value="SCO59614.1"/>
    <property type="molecule type" value="Genomic_DNA"/>
</dbReference>
<evidence type="ECO:0000313" key="9">
    <source>
        <dbReference type="EMBL" id="SCN23354.1"/>
    </source>
</evidence>
<dbReference type="OMA" id="NDHNLQP"/>
<protein>
    <submittedName>
        <fullName evidence="8">Tat binding protein 1(TBP-1)-interacting protein, putative</fullName>
    </submittedName>
</protein>
<dbReference type="GO" id="GO:0000794">
    <property type="term" value="C:condensed nuclear chromosome"/>
    <property type="evidence" value="ECO:0007669"/>
    <property type="project" value="TreeGrafter"/>
</dbReference>
<dbReference type="OrthoDB" id="272266at2759"/>
<reference evidence="8 12" key="1">
    <citation type="submission" date="2016-02" db="EMBL/GenBank/DDBJ databases">
        <authorList>
            <consortium name="Pathogen Informatics"/>
        </authorList>
    </citation>
    <scope>NUCLEOTIDE SEQUENCE [LARGE SCALE GENOMIC DNA]</scope>
    <source>
        <strain evidence="8 12">K173</strain>
        <strain evidence="9 15">NK65e</strain>
        <strain evidence="11 13">SP11 Antwerpcl1</strain>
        <strain evidence="10 14">SP11 RLL</strain>
    </source>
</reference>
<proteinExistence type="inferred from homology"/>
<dbReference type="EMBL" id="LT608270">
    <property type="protein sequence ID" value="SCO59040.1"/>
    <property type="molecule type" value="Genomic_DNA"/>
</dbReference>
<dbReference type="VEuPathDB" id="PlasmoDB:PBANKA_0605100"/>
<dbReference type="Proteomes" id="UP000219974">
    <property type="component" value="Chromosome 6"/>
</dbReference>
<dbReference type="GO" id="GO:0120231">
    <property type="term" value="C:DNA recombinase auxiliary factor complex"/>
    <property type="evidence" value="ECO:0007669"/>
    <property type="project" value="TreeGrafter"/>
</dbReference>
<evidence type="ECO:0000313" key="15">
    <source>
        <dbReference type="Proteomes" id="UP000220214"/>
    </source>
</evidence>
<feature type="compositionally biased region" description="Basic and acidic residues" evidence="6">
    <location>
        <begin position="51"/>
        <end position="60"/>
    </location>
</feature>
<evidence type="ECO:0000313" key="8">
    <source>
        <dbReference type="EMBL" id="CXI16209.1"/>
    </source>
</evidence>
<dbReference type="PANTHER" id="PTHR15938">
    <property type="entry name" value="TBP-1 INTERACTING PROTEIN"/>
    <property type="match status" value="1"/>
</dbReference>
<dbReference type="EMBL" id="LT160026">
    <property type="protein sequence ID" value="CXI16209.1"/>
    <property type="molecule type" value="Genomic_DNA"/>
</dbReference>
<evidence type="ECO:0000256" key="1">
    <source>
        <dbReference type="ARBA" id="ARBA00004123"/>
    </source>
</evidence>
<dbReference type="Proteomes" id="UP000219860">
    <property type="component" value="Chromosome 6"/>
</dbReference>
<dbReference type="Gene3D" id="1.10.10.10">
    <property type="entry name" value="Winged helix-like DNA-binding domain superfamily/Winged helix DNA-binding domain"/>
    <property type="match status" value="1"/>
</dbReference>
<feature type="region of interest" description="Disordered" evidence="6">
    <location>
        <begin position="371"/>
        <end position="465"/>
    </location>
</feature>
<feature type="compositionally biased region" description="Basic residues" evidence="6">
    <location>
        <begin position="101"/>
        <end position="112"/>
    </location>
</feature>
<accession>A0A0Y9V738</accession>
<evidence type="ECO:0000256" key="6">
    <source>
        <dbReference type="SAM" id="MobiDB-lite"/>
    </source>
</evidence>
<dbReference type="InterPro" id="IPR036388">
    <property type="entry name" value="WH-like_DNA-bd_sf"/>
</dbReference>